<reference evidence="1 4" key="2">
    <citation type="submission" date="2020-08" db="EMBL/GenBank/DDBJ databases">
        <title>Genomic Encyclopedia of Type Strains, Phase IV (KMG-IV): sequencing the most valuable type-strain genomes for metagenomic binning, comparative biology and taxonomic classification.</title>
        <authorList>
            <person name="Goeker M."/>
        </authorList>
    </citation>
    <scope>NUCLEOTIDE SEQUENCE [LARGE SCALE GENOMIC DNA]</scope>
    <source>
        <strain evidence="1 4">DSM 19331</strain>
    </source>
</reference>
<organism evidence="1 4">
    <name type="scientific">Rhizobium fabae</name>
    <dbReference type="NCBI Taxonomy" id="573179"/>
    <lineage>
        <taxon>Bacteria</taxon>
        <taxon>Pseudomonadati</taxon>
        <taxon>Pseudomonadota</taxon>
        <taxon>Alphaproteobacteria</taxon>
        <taxon>Hyphomicrobiales</taxon>
        <taxon>Rhizobiaceae</taxon>
        <taxon>Rhizobium/Agrobacterium group</taxon>
        <taxon>Rhizobium</taxon>
    </lineage>
</organism>
<accession>A0A7W6BBG2</accession>
<evidence type="ECO:0000313" key="1">
    <source>
        <dbReference type="EMBL" id="MBB3917139.1"/>
    </source>
</evidence>
<keyword evidence="3" id="KW-1185">Reference proteome</keyword>
<name>A0A7W6BBG2_9HYPH</name>
<reference evidence="2 3" key="1">
    <citation type="submission" date="2018-11" db="EMBL/GenBank/DDBJ databases">
        <authorList>
            <person name="Huo Y."/>
        </authorList>
    </citation>
    <scope>NUCLEOTIDE SEQUENCE [LARGE SCALE GENOMIC DNA]</scope>
    <source>
        <strain evidence="2 3">CCBAU 33202</strain>
    </source>
</reference>
<sequence>MMTRDTVRRSFNCDAIIDPVALSEMRASLEALVRAYGDLLAVYSFMHLALREKSMRILVGELADRAAEIKRSIRHAWPVALGFTRDAHGVVHLENTDRLLVEADGHLQRGVFSSDATLLGLLSKAAAELNRSAAILGTTTFDTSACCGRSLFKHGEENHGSTFDLGA</sequence>
<evidence type="ECO:0000313" key="2">
    <source>
        <dbReference type="EMBL" id="RUM10377.1"/>
    </source>
</evidence>
<dbReference type="Proteomes" id="UP000272004">
    <property type="component" value="Unassembled WGS sequence"/>
</dbReference>
<gene>
    <name evidence="2" type="ORF">EFB14_24385</name>
    <name evidence="1" type="ORF">GGQ65_004455</name>
</gene>
<dbReference type="EMBL" id="JACIDG010000012">
    <property type="protein sequence ID" value="MBB3917139.1"/>
    <property type="molecule type" value="Genomic_DNA"/>
</dbReference>
<dbReference type="EMBL" id="RJJU01000013">
    <property type="protein sequence ID" value="RUM10377.1"/>
    <property type="molecule type" value="Genomic_DNA"/>
</dbReference>
<dbReference type="RefSeq" id="WP_126829187.1">
    <property type="nucleotide sequence ID" value="NZ_JACIDG010000012.1"/>
</dbReference>
<evidence type="ECO:0000313" key="3">
    <source>
        <dbReference type="Proteomes" id="UP000272004"/>
    </source>
</evidence>
<comment type="caution">
    <text evidence="1">The sequence shown here is derived from an EMBL/GenBank/DDBJ whole genome shotgun (WGS) entry which is preliminary data.</text>
</comment>
<evidence type="ECO:0000313" key="4">
    <source>
        <dbReference type="Proteomes" id="UP000545490"/>
    </source>
</evidence>
<dbReference type="AlphaFoldDB" id="A0A7W6BBG2"/>
<dbReference type="Proteomes" id="UP000545490">
    <property type="component" value="Unassembled WGS sequence"/>
</dbReference>
<protein>
    <submittedName>
        <fullName evidence="1">Uncharacterized protein</fullName>
    </submittedName>
</protein>
<proteinExistence type="predicted"/>